<evidence type="ECO:0000256" key="1">
    <source>
        <dbReference type="SAM" id="MobiDB-lite"/>
    </source>
</evidence>
<feature type="region of interest" description="Disordered" evidence="1">
    <location>
        <begin position="116"/>
        <end position="157"/>
    </location>
</feature>
<feature type="compositionally biased region" description="Polar residues" evidence="1">
    <location>
        <begin position="118"/>
        <end position="140"/>
    </location>
</feature>
<comment type="caution">
    <text evidence="2">The sequence shown here is derived from an EMBL/GenBank/DDBJ whole genome shotgun (WGS) entry which is preliminary data.</text>
</comment>
<sequence length="157" mass="17918">MRPEPLSAHIYIKPTDSERTAITDVTADDEQCGYICLYYYWNSNVRWFYLRAHGDPVLPPLHSIGVKRVVENGQQRGERVGGDVVWVGGFTTPASQLLKRGDACCWEMENRTVKKEQQQIIRAQRQTGDLSGVNRTPSASDSKDRPHMALNEMKRLR</sequence>
<dbReference type="EMBL" id="JAUPFM010000006">
    <property type="protein sequence ID" value="KAK2848752.1"/>
    <property type="molecule type" value="Genomic_DNA"/>
</dbReference>
<proteinExistence type="predicted"/>
<reference evidence="2" key="1">
    <citation type="submission" date="2023-07" db="EMBL/GenBank/DDBJ databases">
        <title>Chromosome-level Genome Assembly of Striped Snakehead (Channa striata).</title>
        <authorList>
            <person name="Liu H."/>
        </authorList>
    </citation>
    <scope>NUCLEOTIDE SEQUENCE</scope>
    <source>
        <strain evidence="2">Gz</strain>
        <tissue evidence="2">Muscle</tissue>
    </source>
</reference>
<evidence type="ECO:0000313" key="3">
    <source>
        <dbReference type="Proteomes" id="UP001187415"/>
    </source>
</evidence>
<evidence type="ECO:0000313" key="2">
    <source>
        <dbReference type="EMBL" id="KAK2848752.1"/>
    </source>
</evidence>
<dbReference type="AlphaFoldDB" id="A0AA88MZV0"/>
<accession>A0AA88MZV0</accession>
<name>A0AA88MZV0_CHASR</name>
<keyword evidence="3" id="KW-1185">Reference proteome</keyword>
<protein>
    <submittedName>
        <fullName evidence="2">Uncharacterized protein</fullName>
    </submittedName>
</protein>
<dbReference type="Proteomes" id="UP001187415">
    <property type="component" value="Unassembled WGS sequence"/>
</dbReference>
<organism evidence="2 3">
    <name type="scientific">Channa striata</name>
    <name type="common">Snakehead murrel</name>
    <name type="synonym">Ophicephalus striatus</name>
    <dbReference type="NCBI Taxonomy" id="64152"/>
    <lineage>
        <taxon>Eukaryota</taxon>
        <taxon>Metazoa</taxon>
        <taxon>Chordata</taxon>
        <taxon>Craniata</taxon>
        <taxon>Vertebrata</taxon>
        <taxon>Euteleostomi</taxon>
        <taxon>Actinopterygii</taxon>
        <taxon>Neopterygii</taxon>
        <taxon>Teleostei</taxon>
        <taxon>Neoteleostei</taxon>
        <taxon>Acanthomorphata</taxon>
        <taxon>Anabantaria</taxon>
        <taxon>Anabantiformes</taxon>
        <taxon>Channoidei</taxon>
        <taxon>Channidae</taxon>
        <taxon>Channa</taxon>
    </lineage>
</organism>
<feature type="compositionally biased region" description="Basic and acidic residues" evidence="1">
    <location>
        <begin position="141"/>
        <end position="157"/>
    </location>
</feature>
<gene>
    <name evidence="2" type="ORF">Q5P01_008586</name>
</gene>